<dbReference type="OrthoDB" id="54766at2759"/>
<reference evidence="1" key="2">
    <citation type="submission" date="2021-04" db="EMBL/GenBank/DDBJ databases">
        <authorList>
            <person name="Podell S."/>
        </authorList>
    </citation>
    <scope>NUCLEOTIDE SEQUENCE</scope>
    <source>
        <strain evidence="1">Hildebrandi</strain>
    </source>
</reference>
<evidence type="ECO:0000313" key="1">
    <source>
        <dbReference type="EMBL" id="KAG7374114.1"/>
    </source>
</evidence>
<dbReference type="Pfam" id="PF00300">
    <property type="entry name" value="His_Phos_1"/>
    <property type="match status" value="1"/>
</dbReference>
<accession>A0A9K3QA06</accession>
<dbReference type="EMBL" id="JAGRRH010000001">
    <property type="protein sequence ID" value="KAG7374114.1"/>
    <property type="molecule type" value="Genomic_DNA"/>
</dbReference>
<dbReference type="InterPro" id="IPR013078">
    <property type="entry name" value="His_Pase_superF_clade-1"/>
</dbReference>
<organism evidence="1 2">
    <name type="scientific">Nitzschia inconspicua</name>
    <dbReference type="NCBI Taxonomy" id="303405"/>
    <lineage>
        <taxon>Eukaryota</taxon>
        <taxon>Sar</taxon>
        <taxon>Stramenopiles</taxon>
        <taxon>Ochrophyta</taxon>
        <taxon>Bacillariophyta</taxon>
        <taxon>Bacillariophyceae</taxon>
        <taxon>Bacillariophycidae</taxon>
        <taxon>Bacillariales</taxon>
        <taxon>Bacillariaceae</taxon>
        <taxon>Nitzschia</taxon>
    </lineage>
</organism>
<keyword evidence="2" id="KW-1185">Reference proteome</keyword>
<reference evidence="1" key="1">
    <citation type="journal article" date="2021" name="Sci. Rep.">
        <title>Diploid genomic architecture of Nitzschia inconspicua, an elite biomass production diatom.</title>
        <authorList>
            <person name="Oliver A."/>
            <person name="Podell S."/>
            <person name="Pinowska A."/>
            <person name="Traller J.C."/>
            <person name="Smith S.R."/>
            <person name="McClure R."/>
            <person name="Beliaev A."/>
            <person name="Bohutskyi P."/>
            <person name="Hill E.A."/>
            <person name="Rabines A."/>
            <person name="Zheng H."/>
            <person name="Allen L.Z."/>
            <person name="Kuo A."/>
            <person name="Grigoriev I.V."/>
            <person name="Allen A.E."/>
            <person name="Hazlebeck D."/>
            <person name="Allen E.E."/>
        </authorList>
    </citation>
    <scope>NUCLEOTIDE SEQUENCE</scope>
    <source>
        <strain evidence="1">Hildebrandi</strain>
    </source>
</reference>
<comment type="caution">
    <text evidence="1">The sequence shown here is derived from an EMBL/GenBank/DDBJ whole genome shotgun (WGS) entry which is preliminary data.</text>
</comment>
<evidence type="ECO:0000313" key="2">
    <source>
        <dbReference type="Proteomes" id="UP000693970"/>
    </source>
</evidence>
<dbReference type="AlphaFoldDB" id="A0A9K3QA06"/>
<dbReference type="CDD" id="cd07040">
    <property type="entry name" value="HP"/>
    <property type="match status" value="1"/>
</dbReference>
<proteinExistence type="predicted"/>
<name>A0A9K3QA06_9STRA</name>
<sequence length="165" mass="18493">MKKILVFVVRHGEREDEATMMHSSYNTAYRKMSKQDRNDPKLTPEGHGQAFKAFENVLSVMEVSQVKKVAVFSSPLRRSVGTVMMLATAASALKSSREGVEDQVSGQTSASSKIQFVLPASPLDTTNPNEQQFDDPHRPTAYRLWFTTAYATVQRWWHDSVGVAI</sequence>
<gene>
    <name evidence="1" type="ORF">IV203_013209</name>
</gene>
<protein>
    <submittedName>
        <fullName evidence="1">Histidine phosphatase superfamily branch 1 protein</fullName>
    </submittedName>
</protein>
<dbReference type="Proteomes" id="UP000693970">
    <property type="component" value="Unassembled WGS sequence"/>
</dbReference>